<name>A0AAD9NMX9_RIDPI</name>
<dbReference type="Pfam" id="PF00023">
    <property type="entry name" value="Ank"/>
    <property type="match status" value="1"/>
</dbReference>
<organism evidence="1 2">
    <name type="scientific">Ridgeia piscesae</name>
    <name type="common">Tubeworm</name>
    <dbReference type="NCBI Taxonomy" id="27915"/>
    <lineage>
        <taxon>Eukaryota</taxon>
        <taxon>Metazoa</taxon>
        <taxon>Spiralia</taxon>
        <taxon>Lophotrochozoa</taxon>
        <taxon>Annelida</taxon>
        <taxon>Polychaeta</taxon>
        <taxon>Sedentaria</taxon>
        <taxon>Canalipalpata</taxon>
        <taxon>Sabellida</taxon>
        <taxon>Siboglinidae</taxon>
        <taxon>Ridgeia</taxon>
    </lineage>
</organism>
<keyword evidence="2" id="KW-1185">Reference proteome</keyword>
<dbReference type="AlphaFoldDB" id="A0AAD9NMX9"/>
<dbReference type="InterPro" id="IPR036770">
    <property type="entry name" value="Ankyrin_rpt-contain_sf"/>
</dbReference>
<gene>
    <name evidence="1" type="ORF">NP493_675g03093</name>
</gene>
<sequence length="311" mass="35418">MDTISDLKHRRLLRSAIRACDAPRLRSVLGRGVDVNMAVSDANLDSALTYAVKCCHLETVELLLRESECRLDQRNRHKHTALDEAIYAWLSGQQNRARRYRILRLLLSSGARHLTVTRLHPLVEATSGTRAGRHLLDKLVKVVCDSGSDDIKSALLCALASHDATYLCLMTLALHGADPGFYVRRDLQRPHLPLNNAMLLIRATNDPRVLRRIEADATTNMKDARGHRYRQMMKLLTLSGYPLQLYVMMHLRKWHADTYVWVTRYNACPRSLGHIARVAVRTHFRSNVIVGIMGLPHVPEVIKRYLLLDDL</sequence>
<evidence type="ECO:0000313" key="2">
    <source>
        <dbReference type="Proteomes" id="UP001209878"/>
    </source>
</evidence>
<evidence type="ECO:0000313" key="1">
    <source>
        <dbReference type="EMBL" id="KAK2176227.1"/>
    </source>
</evidence>
<dbReference type="InterPro" id="IPR002110">
    <property type="entry name" value="Ankyrin_rpt"/>
</dbReference>
<dbReference type="Proteomes" id="UP001209878">
    <property type="component" value="Unassembled WGS sequence"/>
</dbReference>
<dbReference type="EMBL" id="JAODUO010000675">
    <property type="protein sequence ID" value="KAK2176227.1"/>
    <property type="molecule type" value="Genomic_DNA"/>
</dbReference>
<accession>A0AAD9NMX9</accession>
<proteinExistence type="predicted"/>
<reference evidence="1" key="1">
    <citation type="journal article" date="2023" name="Mol. Biol. Evol.">
        <title>Third-Generation Sequencing Reveals the Adaptive Role of the Epigenome in Three Deep-Sea Polychaetes.</title>
        <authorList>
            <person name="Perez M."/>
            <person name="Aroh O."/>
            <person name="Sun Y."/>
            <person name="Lan Y."/>
            <person name="Juniper S.K."/>
            <person name="Young C.R."/>
            <person name="Angers B."/>
            <person name="Qian P.Y."/>
        </authorList>
    </citation>
    <scope>NUCLEOTIDE SEQUENCE</scope>
    <source>
        <strain evidence="1">R07B-5</strain>
    </source>
</reference>
<protein>
    <submittedName>
        <fullName evidence="1">Uncharacterized protein</fullName>
    </submittedName>
</protein>
<dbReference type="SUPFAM" id="SSF48403">
    <property type="entry name" value="Ankyrin repeat"/>
    <property type="match status" value="1"/>
</dbReference>
<comment type="caution">
    <text evidence="1">The sequence shown here is derived from an EMBL/GenBank/DDBJ whole genome shotgun (WGS) entry which is preliminary data.</text>
</comment>
<dbReference type="Gene3D" id="1.25.40.20">
    <property type="entry name" value="Ankyrin repeat-containing domain"/>
    <property type="match status" value="1"/>
</dbReference>